<gene>
    <name evidence="2" type="ORF">BDK51DRAFT_40123</name>
</gene>
<dbReference type="EMBL" id="KZ996988">
    <property type="protein sequence ID" value="RKO88027.1"/>
    <property type="molecule type" value="Genomic_DNA"/>
</dbReference>
<organism evidence="2 3">
    <name type="scientific">Blyttiomyces helicus</name>
    <dbReference type="NCBI Taxonomy" id="388810"/>
    <lineage>
        <taxon>Eukaryota</taxon>
        <taxon>Fungi</taxon>
        <taxon>Fungi incertae sedis</taxon>
        <taxon>Chytridiomycota</taxon>
        <taxon>Chytridiomycota incertae sedis</taxon>
        <taxon>Chytridiomycetes</taxon>
        <taxon>Chytridiomycetes incertae sedis</taxon>
        <taxon>Blyttiomyces</taxon>
    </lineage>
</organism>
<proteinExistence type="predicted"/>
<evidence type="ECO:0000313" key="2">
    <source>
        <dbReference type="EMBL" id="RKO88027.1"/>
    </source>
</evidence>
<evidence type="ECO:0000256" key="1">
    <source>
        <dbReference type="SAM" id="MobiDB-lite"/>
    </source>
</evidence>
<feature type="region of interest" description="Disordered" evidence="1">
    <location>
        <begin position="39"/>
        <end position="69"/>
    </location>
</feature>
<protein>
    <submittedName>
        <fullName evidence="2">Uncharacterized protein</fullName>
    </submittedName>
</protein>
<sequence length="408" mass="44173">MTRRKKEQFTTDDTLKVMQNISPASLHQHHPHVDEWQTMGKKGRKLKGSDPSPGAAVGTPAGAPKAEGKKVMVPAPTSVAVPTPQPSAAIPSAPTIIPGVIYHGRSTRPISLDRNTPVNTDPQSFLNFNAAQQLLGQAPHFSAARSREKTTSLTNGSQKAAPPRRGQVVPALHLDHQHHLAQNCYLNYALLFRVRPHYGAKLAVRTNDPPFDKVGRRAHPPVPAPMSLGMQHGPDPAKAGMPGGEGGLAPHVAQVQFRKPPTVGDPVFAKTAPLITGPGCDPGPTLSRLLESTTRTGSSTSTRTMKAGLNSRTAMRTSRRAEMTWTWIFRSEYSKHLELVLDAVGEACVGEVDDLMEVVDGIVNDWRGVFMCVVRGMMVEKTSLSIKPSNLPARMVGVHEKHSHLLRM</sequence>
<reference evidence="3" key="1">
    <citation type="journal article" date="2018" name="Nat. Microbiol.">
        <title>Leveraging single-cell genomics to expand the fungal tree of life.</title>
        <authorList>
            <person name="Ahrendt S.R."/>
            <person name="Quandt C.A."/>
            <person name="Ciobanu D."/>
            <person name="Clum A."/>
            <person name="Salamov A."/>
            <person name="Andreopoulos B."/>
            <person name="Cheng J.F."/>
            <person name="Woyke T."/>
            <person name="Pelin A."/>
            <person name="Henrissat B."/>
            <person name="Reynolds N.K."/>
            <person name="Benny G.L."/>
            <person name="Smith M.E."/>
            <person name="James T.Y."/>
            <person name="Grigoriev I.V."/>
        </authorList>
    </citation>
    <scope>NUCLEOTIDE SEQUENCE [LARGE SCALE GENOMIC DNA]</scope>
</reference>
<keyword evidence="3" id="KW-1185">Reference proteome</keyword>
<dbReference type="AlphaFoldDB" id="A0A4V1IQX0"/>
<feature type="compositionally biased region" description="Low complexity" evidence="1">
    <location>
        <begin position="53"/>
        <end position="65"/>
    </location>
</feature>
<name>A0A4V1IQX0_9FUNG</name>
<accession>A0A4V1IQX0</accession>
<dbReference type="Proteomes" id="UP000269721">
    <property type="component" value="Unassembled WGS sequence"/>
</dbReference>
<evidence type="ECO:0000313" key="3">
    <source>
        <dbReference type="Proteomes" id="UP000269721"/>
    </source>
</evidence>
<feature type="region of interest" description="Disordered" evidence="1">
    <location>
        <begin position="145"/>
        <end position="164"/>
    </location>
</feature>